<sequence>MTRHLSFENAEIFNMLEGKMGARLHQLDTIIRDALQPIKEGEQIQICREEGKEAAAAVEFKHARLLPFGQDTTASTIWEIIELGGLVTNQHFQVTKQSPDVVGMASRFTVPLDRASSSTVSVDVHAVAKRFRAPSGMVVLVESHSEWSMNHPTAPTWKQTTEEAGYAPTTFTGCVGDIVIPSFREILSSHHQSVENFLLDSSRSIRS</sequence>
<proteinExistence type="predicted"/>
<organism evidence="1 2">
    <name type="scientific">Phytophthora sojae (strain P6497)</name>
    <name type="common">Soybean stem and root rot agent</name>
    <name type="synonym">Phytophthora megasperma f. sp. glycines</name>
    <dbReference type="NCBI Taxonomy" id="1094619"/>
    <lineage>
        <taxon>Eukaryota</taxon>
        <taxon>Sar</taxon>
        <taxon>Stramenopiles</taxon>
        <taxon>Oomycota</taxon>
        <taxon>Peronosporomycetes</taxon>
        <taxon>Peronosporales</taxon>
        <taxon>Peronosporaceae</taxon>
        <taxon>Phytophthora</taxon>
    </lineage>
</organism>
<dbReference type="KEGG" id="psoj:PHYSODRAFT_525397"/>
<evidence type="ECO:0000313" key="2">
    <source>
        <dbReference type="Proteomes" id="UP000002640"/>
    </source>
</evidence>
<dbReference type="Proteomes" id="UP000002640">
    <property type="component" value="Unassembled WGS sequence"/>
</dbReference>
<keyword evidence="2" id="KW-1185">Reference proteome</keyword>
<dbReference type="EMBL" id="JH159160">
    <property type="protein sequence ID" value="EGZ08923.1"/>
    <property type="molecule type" value="Genomic_DNA"/>
</dbReference>
<dbReference type="InParanoid" id="G5A6G8"/>
<dbReference type="RefSeq" id="XP_009535556.1">
    <property type="nucleotide sequence ID" value="XM_009537261.1"/>
</dbReference>
<name>G5A6G8_PHYSP</name>
<dbReference type="GeneID" id="20660867"/>
<evidence type="ECO:0000313" key="1">
    <source>
        <dbReference type="EMBL" id="EGZ08923.1"/>
    </source>
</evidence>
<accession>G5A6G8</accession>
<protein>
    <submittedName>
        <fullName evidence="1">Uncharacterized protein</fullName>
    </submittedName>
</protein>
<dbReference type="AlphaFoldDB" id="G5A6G8"/>
<reference evidence="1 2" key="1">
    <citation type="journal article" date="2006" name="Science">
        <title>Phytophthora genome sequences uncover evolutionary origins and mechanisms of pathogenesis.</title>
        <authorList>
            <person name="Tyler B.M."/>
            <person name="Tripathy S."/>
            <person name="Zhang X."/>
            <person name="Dehal P."/>
            <person name="Jiang R.H."/>
            <person name="Aerts A."/>
            <person name="Arredondo F.D."/>
            <person name="Baxter L."/>
            <person name="Bensasson D."/>
            <person name="Beynon J.L."/>
            <person name="Chapman J."/>
            <person name="Damasceno C.M."/>
            <person name="Dorrance A.E."/>
            <person name="Dou D."/>
            <person name="Dickerman A.W."/>
            <person name="Dubchak I.L."/>
            <person name="Garbelotto M."/>
            <person name="Gijzen M."/>
            <person name="Gordon S.G."/>
            <person name="Govers F."/>
            <person name="Grunwald N.J."/>
            <person name="Huang W."/>
            <person name="Ivors K.L."/>
            <person name="Jones R.W."/>
            <person name="Kamoun S."/>
            <person name="Krampis K."/>
            <person name="Lamour K.H."/>
            <person name="Lee M.K."/>
            <person name="McDonald W.H."/>
            <person name="Medina M."/>
            <person name="Meijer H.J."/>
            <person name="Nordberg E.K."/>
            <person name="Maclean D.J."/>
            <person name="Ospina-Giraldo M.D."/>
            <person name="Morris P.F."/>
            <person name="Phuntumart V."/>
            <person name="Putnam N.H."/>
            <person name="Rash S."/>
            <person name="Rose J.K."/>
            <person name="Sakihama Y."/>
            <person name="Salamov A.A."/>
            <person name="Savidor A."/>
            <person name="Scheuring C.F."/>
            <person name="Smith B.M."/>
            <person name="Sobral B.W."/>
            <person name="Terry A."/>
            <person name="Torto-Alalibo T.A."/>
            <person name="Win J."/>
            <person name="Xu Z."/>
            <person name="Zhang H."/>
            <person name="Grigoriev I.V."/>
            <person name="Rokhsar D.S."/>
            <person name="Boore J.L."/>
        </authorList>
    </citation>
    <scope>NUCLEOTIDE SEQUENCE [LARGE SCALE GENOMIC DNA]</scope>
    <source>
        <strain evidence="1 2">P6497</strain>
    </source>
</reference>
<gene>
    <name evidence="1" type="ORF">PHYSODRAFT_525397</name>
</gene>
<dbReference type="SMR" id="G5A6G8"/>
<dbReference type="OMA" id="CREEGKE"/>